<protein>
    <submittedName>
        <fullName evidence="2">Uncharacterized protein</fullName>
    </submittedName>
</protein>
<sequence>MTNISIFILILLYIRKYTYYQEHFCMETNRRYFNYQVRINKILEFKVNEKFTEFTNEDKQKRKV</sequence>
<dbReference type="Proteomes" id="UP000276133">
    <property type="component" value="Unassembled WGS sequence"/>
</dbReference>
<reference evidence="2 3" key="1">
    <citation type="journal article" date="2018" name="Sci. Rep.">
        <title>Genomic signatures of local adaptation to the degree of environmental predictability in rotifers.</title>
        <authorList>
            <person name="Franch-Gras L."/>
            <person name="Hahn C."/>
            <person name="Garcia-Roger E.M."/>
            <person name="Carmona M.J."/>
            <person name="Serra M."/>
            <person name="Gomez A."/>
        </authorList>
    </citation>
    <scope>NUCLEOTIDE SEQUENCE [LARGE SCALE GENOMIC DNA]</scope>
    <source>
        <strain evidence="2">HYR1</strain>
    </source>
</reference>
<comment type="caution">
    <text evidence="2">The sequence shown here is derived from an EMBL/GenBank/DDBJ whole genome shotgun (WGS) entry which is preliminary data.</text>
</comment>
<dbReference type="AlphaFoldDB" id="A0A3M7RXI9"/>
<feature type="chain" id="PRO_5018286301" evidence="1">
    <location>
        <begin position="21"/>
        <end position="64"/>
    </location>
</feature>
<evidence type="ECO:0000313" key="3">
    <source>
        <dbReference type="Proteomes" id="UP000276133"/>
    </source>
</evidence>
<evidence type="ECO:0000256" key="1">
    <source>
        <dbReference type="SAM" id="SignalP"/>
    </source>
</evidence>
<feature type="signal peptide" evidence="1">
    <location>
        <begin position="1"/>
        <end position="20"/>
    </location>
</feature>
<accession>A0A3M7RXI9</accession>
<gene>
    <name evidence="2" type="ORF">BpHYR1_054093</name>
</gene>
<evidence type="ECO:0000313" key="2">
    <source>
        <dbReference type="EMBL" id="RNA28192.1"/>
    </source>
</evidence>
<name>A0A3M7RXI9_BRAPC</name>
<dbReference type="EMBL" id="REGN01002424">
    <property type="protein sequence ID" value="RNA28192.1"/>
    <property type="molecule type" value="Genomic_DNA"/>
</dbReference>
<proteinExistence type="predicted"/>
<keyword evidence="1" id="KW-0732">Signal</keyword>
<organism evidence="2 3">
    <name type="scientific">Brachionus plicatilis</name>
    <name type="common">Marine rotifer</name>
    <name type="synonym">Brachionus muelleri</name>
    <dbReference type="NCBI Taxonomy" id="10195"/>
    <lineage>
        <taxon>Eukaryota</taxon>
        <taxon>Metazoa</taxon>
        <taxon>Spiralia</taxon>
        <taxon>Gnathifera</taxon>
        <taxon>Rotifera</taxon>
        <taxon>Eurotatoria</taxon>
        <taxon>Monogononta</taxon>
        <taxon>Pseudotrocha</taxon>
        <taxon>Ploima</taxon>
        <taxon>Brachionidae</taxon>
        <taxon>Brachionus</taxon>
    </lineage>
</organism>
<keyword evidence="3" id="KW-1185">Reference proteome</keyword>